<dbReference type="AlphaFoldDB" id="A0A562V9G2"/>
<protein>
    <submittedName>
        <fullName evidence="2">Uncharacterized protein</fullName>
    </submittedName>
</protein>
<sequence length="450" mass="47535">MTHATTSPAQRCTVDVVSGRVVAGDLPEGARLRPGRLTLDRSAATTGDVYFRRRDGVVELADGLAALVPRASLAELSVTAVLGMCLGARPAPELTHLEKVFRAPPLSVVDVGDEGHLIRCDPHTLSRDGRRRPVRAAVVALGEAVAAGMRENAAVAVAGTASRAVLRLAGPNANRLTAEVDAGGHDDLWPPLPDAQQAVVAALATAAARGVTGVVTGCHLRTLATVDADELAALVGRRHRSVEPWQAHPDVSAEETDHSHDHDTPTADVPPWLTFPGKSRFFAAAAASAAAWKRFLPEDSGRVGRAVWTLTDPAHGRHHDMARALGVELTRPAAAPRAVSALLALTPRQRGAVTAGRIESAALLERLADHPPPQPDGGQRARTAAVAWVNRSHDAVTSFATDGFLARAGLLDRAALIESLSNPFLTARHALTLRRMVAVDRWLSTRPEHA</sequence>
<evidence type="ECO:0000256" key="1">
    <source>
        <dbReference type="SAM" id="MobiDB-lite"/>
    </source>
</evidence>
<reference evidence="2 3" key="1">
    <citation type="journal article" date="2013" name="Stand. Genomic Sci.">
        <title>Genomic Encyclopedia of Type Strains, Phase I: The one thousand microbial genomes (KMG-I) project.</title>
        <authorList>
            <person name="Kyrpides N.C."/>
            <person name="Woyke T."/>
            <person name="Eisen J.A."/>
            <person name="Garrity G."/>
            <person name="Lilburn T.G."/>
            <person name="Beck B.J."/>
            <person name="Whitman W.B."/>
            <person name="Hugenholtz P."/>
            <person name="Klenk H.P."/>
        </authorList>
    </citation>
    <scope>NUCLEOTIDE SEQUENCE [LARGE SCALE GENOMIC DNA]</scope>
    <source>
        <strain evidence="2 3">DSM 45044</strain>
    </source>
</reference>
<evidence type="ECO:0000313" key="3">
    <source>
        <dbReference type="Proteomes" id="UP000321617"/>
    </source>
</evidence>
<evidence type="ECO:0000313" key="2">
    <source>
        <dbReference type="EMBL" id="TWJ14510.1"/>
    </source>
</evidence>
<gene>
    <name evidence="2" type="ORF">LX16_0195</name>
</gene>
<comment type="caution">
    <text evidence="2">The sequence shown here is derived from an EMBL/GenBank/DDBJ whole genome shotgun (WGS) entry which is preliminary data.</text>
</comment>
<feature type="region of interest" description="Disordered" evidence="1">
    <location>
        <begin position="245"/>
        <end position="265"/>
    </location>
</feature>
<dbReference type="Proteomes" id="UP000321617">
    <property type="component" value="Unassembled WGS sequence"/>
</dbReference>
<keyword evidence="3" id="KW-1185">Reference proteome</keyword>
<dbReference type="OrthoDB" id="3466414at2"/>
<dbReference type="EMBL" id="VLLL01000005">
    <property type="protein sequence ID" value="TWJ14510.1"/>
    <property type="molecule type" value="Genomic_DNA"/>
</dbReference>
<proteinExistence type="predicted"/>
<accession>A0A562V9G2</accession>
<name>A0A562V9G2_9ACTN</name>
<organism evidence="2 3">
    <name type="scientific">Stackebrandtia albiflava</name>
    <dbReference type="NCBI Taxonomy" id="406432"/>
    <lineage>
        <taxon>Bacteria</taxon>
        <taxon>Bacillati</taxon>
        <taxon>Actinomycetota</taxon>
        <taxon>Actinomycetes</taxon>
        <taxon>Glycomycetales</taxon>
        <taxon>Glycomycetaceae</taxon>
        <taxon>Stackebrandtia</taxon>
    </lineage>
</organism>
<feature type="compositionally biased region" description="Basic and acidic residues" evidence="1">
    <location>
        <begin position="255"/>
        <end position="265"/>
    </location>
</feature>
<dbReference type="RefSeq" id="WP_147131647.1">
    <property type="nucleotide sequence ID" value="NZ_BAABIJ010000001.1"/>
</dbReference>